<dbReference type="RefSeq" id="WP_218154352.1">
    <property type="nucleotide sequence ID" value="NZ_FPCG01000018.1"/>
</dbReference>
<dbReference type="InterPro" id="IPR038743">
    <property type="entry name" value="YjgH-like"/>
</dbReference>
<evidence type="ECO:0000313" key="1">
    <source>
        <dbReference type="EMBL" id="SFV25070.1"/>
    </source>
</evidence>
<dbReference type="InterPro" id="IPR006175">
    <property type="entry name" value="YjgF/YER057c/UK114"/>
</dbReference>
<gene>
    <name evidence="1" type="ORF">SAMN04487966_11813</name>
</gene>
<keyword evidence="2" id="KW-1185">Reference proteome</keyword>
<reference evidence="1 2" key="1">
    <citation type="submission" date="2016-10" db="EMBL/GenBank/DDBJ databases">
        <authorList>
            <person name="de Groot N.N."/>
        </authorList>
    </citation>
    <scope>NUCLEOTIDE SEQUENCE [LARGE SCALE GENOMIC DNA]</scope>
    <source>
        <strain evidence="1 2">CGMCC 1.7054</strain>
    </source>
</reference>
<dbReference type="EMBL" id="FPCG01000018">
    <property type="protein sequence ID" value="SFV25070.1"/>
    <property type="molecule type" value="Genomic_DNA"/>
</dbReference>
<dbReference type="GO" id="GO:0019239">
    <property type="term" value="F:deaminase activity"/>
    <property type="evidence" value="ECO:0007669"/>
    <property type="project" value="TreeGrafter"/>
</dbReference>
<sequence>MTVQRIDQRASGHSVLPESMIEDYQEFHFSPGFEAGGLLFISGQIGVDASGGVPDQPAEQARCAFERIGTILAEAGLGFEDIASITSHHVGEVTEIFGWFPEVKDSFLAPPYPAWTALGVSGLAIPGIVVEISAIAKTRANGSTNETS</sequence>
<dbReference type="PANTHER" id="PTHR11803">
    <property type="entry name" value="2-IMINOBUTANOATE/2-IMINOPROPANOATE DEAMINASE RIDA"/>
    <property type="match status" value="1"/>
</dbReference>
<dbReference type="Proteomes" id="UP000198881">
    <property type="component" value="Unassembled WGS sequence"/>
</dbReference>
<dbReference type="CDD" id="cd02198">
    <property type="entry name" value="YjgH_like"/>
    <property type="match status" value="1"/>
</dbReference>
<dbReference type="GO" id="GO:0005829">
    <property type="term" value="C:cytosol"/>
    <property type="evidence" value="ECO:0007669"/>
    <property type="project" value="TreeGrafter"/>
</dbReference>
<dbReference type="PANTHER" id="PTHR11803:SF44">
    <property type="entry name" value="RUTC FAMILY PROTEIN YJGH"/>
    <property type="match status" value="1"/>
</dbReference>
<dbReference type="STRING" id="574650.SAMN04487966_11813"/>
<organism evidence="1 2">
    <name type="scientific">Micrococcus terreus</name>
    <dbReference type="NCBI Taxonomy" id="574650"/>
    <lineage>
        <taxon>Bacteria</taxon>
        <taxon>Bacillati</taxon>
        <taxon>Actinomycetota</taxon>
        <taxon>Actinomycetes</taxon>
        <taxon>Micrococcales</taxon>
        <taxon>Micrococcaceae</taxon>
        <taxon>Micrococcus</taxon>
    </lineage>
</organism>
<dbReference type="AlphaFoldDB" id="A0A1I7MT20"/>
<proteinExistence type="predicted"/>
<dbReference type="Pfam" id="PF01042">
    <property type="entry name" value="Ribonuc_L-PSP"/>
    <property type="match status" value="1"/>
</dbReference>
<dbReference type="InterPro" id="IPR035959">
    <property type="entry name" value="RutC-like_sf"/>
</dbReference>
<protein>
    <submittedName>
        <fullName evidence="1">Enamine deaminase RidA, house cleaning of reactive enamine intermediates, YjgF/YER057c/UK114 family</fullName>
    </submittedName>
</protein>
<name>A0A1I7MT20_9MICC</name>
<accession>A0A1I7MT20</accession>
<dbReference type="Gene3D" id="3.30.1330.40">
    <property type="entry name" value="RutC-like"/>
    <property type="match status" value="1"/>
</dbReference>
<evidence type="ECO:0000313" key="2">
    <source>
        <dbReference type="Proteomes" id="UP000198881"/>
    </source>
</evidence>
<dbReference type="SUPFAM" id="SSF55298">
    <property type="entry name" value="YjgF-like"/>
    <property type="match status" value="1"/>
</dbReference>